<dbReference type="EC" id="3.1.3.25" evidence="7"/>
<comment type="cofactor">
    <cofactor evidence="2 6 7">
        <name>Mg(2+)</name>
        <dbReference type="ChEBI" id="CHEBI:18420"/>
    </cofactor>
</comment>
<dbReference type="GO" id="GO:0006020">
    <property type="term" value="P:inositol metabolic process"/>
    <property type="evidence" value="ECO:0007669"/>
    <property type="project" value="TreeGrafter"/>
</dbReference>
<dbReference type="GO" id="GO:0046872">
    <property type="term" value="F:metal ion binding"/>
    <property type="evidence" value="ECO:0007669"/>
    <property type="project" value="UniProtKB-KW"/>
</dbReference>
<evidence type="ECO:0000256" key="6">
    <source>
        <dbReference type="PIRSR" id="PIRSR600760-2"/>
    </source>
</evidence>
<gene>
    <name evidence="8" type="ORF">ENF18_07445</name>
</gene>
<comment type="catalytic activity">
    <reaction evidence="1 7">
        <text>a myo-inositol phosphate + H2O = myo-inositol + phosphate</text>
        <dbReference type="Rhea" id="RHEA:24056"/>
        <dbReference type="ChEBI" id="CHEBI:15377"/>
        <dbReference type="ChEBI" id="CHEBI:17268"/>
        <dbReference type="ChEBI" id="CHEBI:43474"/>
        <dbReference type="ChEBI" id="CHEBI:84139"/>
        <dbReference type="EC" id="3.1.3.25"/>
    </reaction>
</comment>
<dbReference type="GO" id="GO:0007165">
    <property type="term" value="P:signal transduction"/>
    <property type="evidence" value="ECO:0007669"/>
    <property type="project" value="TreeGrafter"/>
</dbReference>
<dbReference type="InterPro" id="IPR000760">
    <property type="entry name" value="Inositol_monophosphatase-like"/>
</dbReference>
<feature type="binding site" evidence="6">
    <location>
        <position position="79"/>
    </location>
    <ligand>
        <name>Mg(2+)</name>
        <dbReference type="ChEBI" id="CHEBI:18420"/>
        <label>1</label>
        <note>catalytic</note>
    </ligand>
</feature>
<proteinExistence type="inferred from homology"/>
<dbReference type="AlphaFoldDB" id="A0A7C0VCT8"/>
<dbReference type="Gene3D" id="3.30.540.10">
    <property type="entry name" value="Fructose-1,6-Bisphosphatase, subunit A, domain 1"/>
    <property type="match status" value="1"/>
</dbReference>
<dbReference type="Proteomes" id="UP000885847">
    <property type="component" value="Unassembled WGS sequence"/>
</dbReference>
<sequence length="258" mass="28517">MIEDIKGIVKDAGKVLLDYYHKVSLSVEKKGNLDYVSEADRAAEKFLVERLRESFPDTGIVAEEGAHVSGEKIFLIDPLDGTNNFIHHIPYFCISVSLVDGDNIILGVIYDPIRDEMFHAEKGRGAYLNDRRIQVSGLRYPSRAVFSFGFSPPAYRMKKEFILLLEELVGDVNAVRWLGAAALDLAYVAAGRIDGTAQFGLKPWDVGAGALLVKEAGGIITDLNGGGDVLSGYVVAGNKNIYSFLSEKIHRRFSRYLR</sequence>
<dbReference type="PANTHER" id="PTHR20854">
    <property type="entry name" value="INOSITOL MONOPHOSPHATASE"/>
    <property type="match status" value="1"/>
</dbReference>
<dbReference type="FunFam" id="3.30.540.10:FF:000003">
    <property type="entry name" value="Inositol-1-monophosphatase"/>
    <property type="match status" value="1"/>
</dbReference>
<feature type="binding site" evidence="6">
    <location>
        <position position="80"/>
    </location>
    <ligand>
        <name>Mg(2+)</name>
        <dbReference type="ChEBI" id="CHEBI:18420"/>
        <label>1</label>
        <note>catalytic</note>
    </ligand>
</feature>
<dbReference type="GO" id="GO:0008934">
    <property type="term" value="F:inositol monophosphate 1-phosphatase activity"/>
    <property type="evidence" value="ECO:0007669"/>
    <property type="project" value="InterPro"/>
</dbReference>
<dbReference type="InterPro" id="IPR022337">
    <property type="entry name" value="Inositol_monophosphatase_SuhB"/>
</dbReference>
<comment type="similarity">
    <text evidence="7">Belongs to the inositol monophosphatase superfamily.</text>
</comment>
<keyword evidence="3 6" id="KW-0479">Metal-binding</keyword>
<reference evidence="8" key="1">
    <citation type="journal article" date="2020" name="mSystems">
        <title>Genome- and Community-Level Interaction Insights into Carbon Utilization and Element Cycling Functions of Hydrothermarchaeota in Hydrothermal Sediment.</title>
        <authorList>
            <person name="Zhou Z."/>
            <person name="Liu Y."/>
            <person name="Xu W."/>
            <person name="Pan J."/>
            <person name="Luo Z.H."/>
            <person name="Li M."/>
        </authorList>
    </citation>
    <scope>NUCLEOTIDE SEQUENCE [LARGE SCALE GENOMIC DNA]</scope>
    <source>
        <strain evidence="8">HyVt-102</strain>
    </source>
</reference>
<dbReference type="PROSITE" id="PS00629">
    <property type="entry name" value="IMP_1"/>
    <property type="match status" value="1"/>
</dbReference>
<feature type="binding site" evidence="6">
    <location>
        <position position="63"/>
    </location>
    <ligand>
        <name>Mg(2+)</name>
        <dbReference type="ChEBI" id="CHEBI:18420"/>
        <label>1</label>
        <note>catalytic</note>
    </ligand>
</feature>
<dbReference type="PRINTS" id="PR00377">
    <property type="entry name" value="IMPHPHTASES"/>
</dbReference>
<feature type="binding site" evidence="6">
    <location>
        <position position="205"/>
    </location>
    <ligand>
        <name>Mg(2+)</name>
        <dbReference type="ChEBI" id="CHEBI:18420"/>
        <label>1</label>
        <note>catalytic</note>
    </ligand>
</feature>
<evidence type="ECO:0000256" key="3">
    <source>
        <dbReference type="ARBA" id="ARBA00022723"/>
    </source>
</evidence>
<feature type="binding site" evidence="6">
    <location>
        <position position="77"/>
    </location>
    <ligand>
        <name>Mg(2+)</name>
        <dbReference type="ChEBI" id="CHEBI:18420"/>
        <label>1</label>
        <note>catalytic</note>
    </ligand>
</feature>
<dbReference type="CDD" id="cd01639">
    <property type="entry name" value="IMPase"/>
    <property type="match status" value="1"/>
</dbReference>
<dbReference type="SUPFAM" id="SSF56655">
    <property type="entry name" value="Carbohydrate phosphatase"/>
    <property type="match status" value="1"/>
</dbReference>
<dbReference type="PRINTS" id="PR01959">
    <property type="entry name" value="SBIMPHPHTASE"/>
</dbReference>
<dbReference type="Pfam" id="PF00459">
    <property type="entry name" value="Inositol_P"/>
    <property type="match status" value="1"/>
</dbReference>
<evidence type="ECO:0000313" key="8">
    <source>
        <dbReference type="EMBL" id="HDI83606.1"/>
    </source>
</evidence>
<evidence type="ECO:0000256" key="1">
    <source>
        <dbReference type="ARBA" id="ARBA00001033"/>
    </source>
</evidence>
<evidence type="ECO:0000256" key="4">
    <source>
        <dbReference type="ARBA" id="ARBA00022801"/>
    </source>
</evidence>
<protein>
    <recommendedName>
        <fullName evidence="7">Inositol-1-monophosphatase</fullName>
        <ecNumber evidence="7">3.1.3.25</ecNumber>
    </recommendedName>
</protein>
<keyword evidence="5 6" id="KW-0460">Magnesium</keyword>
<name>A0A7C0VCT8_UNCW3</name>
<evidence type="ECO:0000256" key="5">
    <source>
        <dbReference type="ARBA" id="ARBA00022842"/>
    </source>
</evidence>
<dbReference type="Gene3D" id="3.40.190.80">
    <property type="match status" value="1"/>
</dbReference>
<dbReference type="EMBL" id="DQWE01000351">
    <property type="protein sequence ID" value="HDI83606.1"/>
    <property type="molecule type" value="Genomic_DNA"/>
</dbReference>
<accession>A0A7C0VCT8</accession>
<evidence type="ECO:0000256" key="2">
    <source>
        <dbReference type="ARBA" id="ARBA00001946"/>
    </source>
</evidence>
<evidence type="ECO:0000256" key="7">
    <source>
        <dbReference type="RuleBase" id="RU364068"/>
    </source>
</evidence>
<keyword evidence="4 7" id="KW-0378">Hydrolase</keyword>
<dbReference type="PANTHER" id="PTHR20854:SF4">
    <property type="entry name" value="INOSITOL-1-MONOPHOSPHATASE-RELATED"/>
    <property type="match status" value="1"/>
</dbReference>
<dbReference type="InterPro" id="IPR020583">
    <property type="entry name" value="Inositol_monoP_metal-BS"/>
</dbReference>
<organism evidence="8">
    <name type="scientific">candidate division WOR-3 bacterium</name>
    <dbReference type="NCBI Taxonomy" id="2052148"/>
    <lineage>
        <taxon>Bacteria</taxon>
        <taxon>Bacteria division WOR-3</taxon>
    </lineage>
</organism>
<dbReference type="InterPro" id="IPR033942">
    <property type="entry name" value="IMPase"/>
</dbReference>
<comment type="caution">
    <text evidence="8">The sequence shown here is derived from an EMBL/GenBank/DDBJ whole genome shotgun (WGS) entry which is preliminary data.</text>
</comment>